<keyword evidence="2" id="KW-1185">Reference proteome</keyword>
<reference evidence="1 2" key="1">
    <citation type="journal article" date="2016" name="Front. Microbiol.">
        <title>Comparative Genomic Analysis Reveals a Diverse Repertoire of Genes Involved in Prokaryote-Eukaryote Interactions within the Pseudovibrio Genus.</title>
        <authorList>
            <person name="Romano S."/>
            <person name="Fernandez-Guerra A."/>
            <person name="Reen F.J."/>
            <person name="Glockner F.O."/>
            <person name="Crowley S.P."/>
            <person name="O'Sullivan O."/>
            <person name="Cotter P.D."/>
            <person name="Adams C."/>
            <person name="Dobson A.D."/>
            <person name="O'Gara F."/>
        </authorList>
    </citation>
    <scope>NUCLEOTIDE SEQUENCE [LARGE SCALE GENOMIC DNA]</scope>
    <source>
        <strain evidence="1 2">Ad2</strain>
    </source>
</reference>
<gene>
    <name evidence="1" type="ORF">PsAD2_04157</name>
</gene>
<dbReference type="Proteomes" id="UP000076577">
    <property type="component" value="Unassembled WGS sequence"/>
</dbReference>
<accession>A0A161XCC6</accession>
<dbReference type="EMBL" id="LMCB01000130">
    <property type="protein sequence ID" value="KZL08488.1"/>
    <property type="molecule type" value="Genomic_DNA"/>
</dbReference>
<protein>
    <submittedName>
        <fullName evidence="1">Uncharacterized protein</fullName>
    </submittedName>
</protein>
<evidence type="ECO:0000313" key="2">
    <source>
        <dbReference type="Proteomes" id="UP000076577"/>
    </source>
</evidence>
<comment type="caution">
    <text evidence="1">The sequence shown here is derived from an EMBL/GenBank/DDBJ whole genome shotgun (WGS) entry which is preliminary data.</text>
</comment>
<dbReference type="STRING" id="989403.SAMN05421798_101323"/>
<dbReference type="PATRIC" id="fig|989403.3.peg.4537"/>
<dbReference type="AlphaFoldDB" id="A0A161XCC6"/>
<evidence type="ECO:0000313" key="1">
    <source>
        <dbReference type="EMBL" id="KZL08488.1"/>
    </source>
</evidence>
<dbReference type="RefSeq" id="WP_275078226.1">
    <property type="nucleotide sequence ID" value="NZ_FOFM01000001.1"/>
</dbReference>
<sequence>MDKDQLGFSHPYPPHEYLLKARYERSRVFYEVVASVSRWLRRRI</sequence>
<organism evidence="1 2">
    <name type="scientific">Pseudovibrio axinellae</name>
    <dbReference type="NCBI Taxonomy" id="989403"/>
    <lineage>
        <taxon>Bacteria</taxon>
        <taxon>Pseudomonadati</taxon>
        <taxon>Pseudomonadota</taxon>
        <taxon>Alphaproteobacteria</taxon>
        <taxon>Hyphomicrobiales</taxon>
        <taxon>Stappiaceae</taxon>
        <taxon>Pseudovibrio</taxon>
    </lineage>
</organism>
<name>A0A161XCC6_9HYPH</name>
<proteinExistence type="predicted"/>